<dbReference type="Pfam" id="PF00440">
    <property type="entry name" value="TetR_N"/>
    <property type="match status" value="1"/>
</dbReference>
<evidence type="ECO:0000256" key="4">
    <source>
        <dbReference type="PROSITE-ProRule" id="PRU00335"/>
    </source>
</evidence>
<dbReference type="PROSITE" id="PS50977">
    <property type="entry name" value="HTH_TETR_2"/>
    <property type="match status" value="1"/>
</dbReference>
<dbReference type="InterPro" id="IPR009057">
    <property type="entry name" value="Homeodomain-like_sf"/>
</dbReference>
<dbReference type="PANTHER" id="PTHR47506:SF1">
    <property type="entry name" value="HTH-TYPE TRANSCRIPTIONAL REGULATOR YJDC"/>
    <property type="match status" value="1"/>
</dbReference>
<keyword evidence="3" id="KW-0804">Transcription</keyword>
<evidence type="ECO:0000313" key="7">
    <source>
        <dbReference type="Proteomes" id="UP000320776"/>
    </source>
</evidence>
<dbReference type="SUPFAM" id="SSF48498">
    <property type="entry name" value="Tetracyclin repressor-like, C-terminal domain"/>
    <property type="match status" value="1"/>
</dbReference>
<dbReference type="PRINTS" id="PR00455">
    <property type="entry name" value="HTHTETR"/>
</dbReference>
<evidence type="ECO:0000256" key="2">
    <source>
        <dbReference type="ARBA" id="ARBA00023125"/>
    </source>
</evidence>
<sequence length="207" mass="23915">MTKESIIIAAIRLFLRHGYKSVSLIDVANELGITKGGIYHYFASKEDLLRTALTFFFERFEAKYTDLLSDQKSIQEILQSLMVDDAFEEYSRELFGLDREICVDHVHFVIDIMQLFPDIQERIQRIQLWICEALARRIQTAVDNGELKSSLDSYALAATILATVNGQKSLGSQFRHPELRQRMMNNMWSLMNTSPNPVNTVLELSRY</sequence>
<evidence type="ECO:0000259" key="5">
    <source>
        <dbReference type="PROSITE" id="PS50977"/>
    </source>
</evidence>
<feature type="domain" description="HTH tetR-type" evidence="5">
    <location>
        <begin position="1"/>
        <end position="60"/>
    </location>
</feature>
<dbReference type="InterPro" id="IPR036271">
    <property type="entry name" value="Tet_transcr_reg_TetR-rel_C_sf"/>
</dbReference>
<dbReference type="Proteomes" id="UP000320776">
    <property type="component" value="Chromosome"/>
</dbReference>
<dbReference type="PANTHER" id="PTHR47506">
    <property type="entry name" value="TRANSCRIPTIONAL REGULATORY PROTEIN"/>
    <property type="match status" value="1"/>
</dbReference>
<dbReference type="GO" id="GO:0003677">
    <property type="term" value="F:DNA binding"/>
    <property type="evidence" value="ECO:0007669"/>
    <property type="project" value="UniProtKB-UniRule"/>
</dbReference>
<dbReference type="EMBL" id="CP036259">
    <property type="protein sequence ID" value="QDR82567.1"/>
    <property type="molecule type" value="Genomic_DNA"/>
</dbReference>
<evidence type="ECO:0000313" key="6">
    <source>
        <dbReference type="EMBL" id="QDR82567.1"/>
    </source>
</evidence>
<dbReference type="SUPFAM" id="SSF46689">
    <property type="entry name" value="Homeodomain-like"/>
    <property type="match status" value="1"/>
</dbReference>
<evidence type="ECO:0000256" key="3">
    <source>
        <dbReference type="ARBA" id="ARBA00023163"/>
    </source>
</evidence>
<dbReference type="PROSITE" id="PS01081">
    <property type="entry name" value="HTH_TETR_1"/>
    <property type="match status" value="1"/>
</dbReference>
<organism evidence="6 7">
    <name type="scientific">Sporomusa termitida</name>
    <dbReference type="NCBI Taxonomy" id="2377"/>
    <lineage>
        <taxon>Bacteria</taxon>
        <taxon>Bacillati</taxon>
        <taxon>Bacillota</taxon>
        <taxon>Negativicutes</taxon>
        <taxon>Selenomonadales</taxon>
        <taxon>Sporomusaceae</taxon>
        <taxon>Sporomusa</taxon>
    </lineage>
</organism>
<dbReference type="AlphaFoldDB" id="A0A517DYW3"/>
<keyword evidence="2 4" id="KW-0238">DNA-binding</keyword>
<feature type="DNA-binding region" description="H-T-H motif" evidence="4">
    <location>
        <begin position="23"/>
        <end position="42"/>
    </location>
</feature>
<keyword evidence="1" id="KW-0805">Transcription regulation</keyword>
<accession>A0A517DYW3</accession>
<keyword evidence="7" id="KW-1185">Reference proteome</keyword>
<dbReference type="InterPro" id="IPR001647">
    <property type="entry name" value="HTH_TetR"/>
</dbReference>
<evidence type="ECO:0000256" key="1">
    <source>
        <dbReference type="ARBA" id="ARBA00023015"/>
    </source>
</evidence>
<proteinExistence type="predicted"/>
<name>A0A517DYW3_9FIRM</name>
<protein>
    <submittedName>
        <fullName evidence="6">Transcriptional repressor BetI</fullName>
    </submittedName>
</protein>
<dbReference type="KEGG" id="sted:SPTER_39950"/>
<reference evidence="6 7" key="1">
    <citation type="submission" date="2019-02" db="EMBL/GenBank/DDBJ databases">
        <title>Closed genome of Sporomusa termitida DSM 4440.</title>
        <authorList>
            <person name="Poehlein A."/>
            <person name="Daniel R."/>
        </authorList>
    </citation>
    <scope>NUCLEOTIDE SEQUENCE [LARGE SCALE GENOMIC DNA]</scope>
    <source>
        <strain evidence="6 7">DSM 4440</strain>
    </source>
</reference>
<gene>
    <name evidence="6" type="ORF">SPTER_39950</name>
</gene>
<dbReference type="Gene3D" id="1.10.357.10">
    <property type="entry name" value="Tetracycline Repressor, domain 2"/>
    <property type="match status" value="1"/>
</dbReference>
<dbReference type="InterPro" id="IPR023772">
    <property type="entry name" value="DNA-bd_HTH_TetR-type_CS"/>
</dbReference>